<dbReference type="OrthoDB" id="4865864at2"/>
<accession>A0A8H9IZZ7</accession>
<keyword evidence="1" id="KW-0805">Transcription regulation</keyword>
<dbReference type="Proteomes" id="UP000658656">
    <property type="component" value="Unassembled WGS sequence"/>
</dbReference>
<feature type="domain" description="HTH luxR-type" evidence="4">
    <location>
        <begin position="12"/>
        <end position="77"/>
    </location>
</feature>
<keyword evidence="2" id="KW-0238">DNA-binding</keyword>
<dbReference type="InterPro" id="IPR036388">
    <property type="entry name" value="WH-like_DNA-bd_sf"/>
</dbReference>
<dbReference type="SMART" id="SM00421">
    <property type="entry name" value="HTH_LUXR"/>
    <property type="match status" value="1"/>
</dbReference>
<dbReference type="Pfam" id="PF00196">
    <property type="entry name" value="GerE"/>
    <property type="match status" value="1"/>
</dbReference>
<comment type="caution">
    <text evidence="5">The sequence shown here is derived from an EMBL/GenBank/DDBJ whole genome shotgun (WGS) entry which is preliminary data.</text>
</comment>
<evidence type="ECO:0000256" key="2">
    <source>
        <dbReference type="ARBA" id="ARBA00023125"/>
    </source>
</evidence>
<dbReference type="PANTHER" id="PTHR43214:SF24">
    <property type="entry name" value="TRANSCRIPTIONAL REGULATORY PROTEIN NARL-RELATED"/>
    <property type="match status" value="1"/>
</dbReference>
<organism evidence="5 6">
    <name type="scientific">Amycolatopsis bartoniae</name>
    <dbReference type="NCBI Taxonomy" id="941986"/>
    <lineage>
        <taxon>Bacteria</taxon>
        <taxon>Bacillati</taxon>
        <taxon>Actinomycetota</taxon>
        <taxon>Actinomycetes</taxon>
        <taxon>Pseudonocardiales</taxon>
        <taxon>Pseudonocardiaceae</taxon>
        <taxon>Amycolatopsis</taxon>
    </lineage>
</organism>
<gene>
    <name evidence="5" type="ORF">GCM10017566_45400</name>
</gene>
<dbReference type="CDD" id="cd06170">
    <property type="entry name" value="LuxR_C_like"/>
    <property type="match status" value="1"/>
</dbReference>
<dbReference type="Gene3D" id="1.10.10.10">
    <property type="entry name" value="Winged helix-like DNA-binding domain superfamily/Winged helix DNA-binding domain"/>
    <property type="match status" value="1"/>
</dbReference>
<dbReference type="PANTHER" id="PTHR43214">
    <property type="entry name" value="TWO-COMPONENT RESPONSE REGULATOR"/>
    <property type="match status" value="1"/>
</dbReference>
<name>A0A8H9IZZ7_9PSEU</name>
<protein>
    <recommendedName>
        <fullName evidence="4">HTH luxR-type domain-containing protein</fullName>
    </recommendedName>
</protein>
<sequence length="95" mass="10354">MGGLRTEWIINTQLRVPCLSERQREVFLALGEGLSTREIASRLAISEHTVKLHITNILQILGLTSRLQVGLVAFAYEAGCLSGCDSCRLGPRSAS</sequence>
<reference evidence="5" key="1">
    <citation type="journal article" date="2014" name="Int. J. Syst. Evol. Microbiol.">
        <title>Complete genome sequence of Corynebacterium casei LMG S-19264T (=DSM 44701T), isolated from a smear-ripened cheese.</title>
        <authorList>
            <consortium name="US DOE Joint Genome Institute (JGI-PGF)"/>
            <person name="Walter F."/>
            <person name="Albersmeier A."/>
            <person name="Kalinowski J."/>
            <person name="Ruckert C."/>
        </authorList>
    </citation>
    <scope>NUCLEOTIDE SEQUENCE</scope>
    <source>
        <strain evidence="5">CGMCC 4.7679</strain>
    </source>
</reference>
<dbReference type="InterPro" id="IPR039420">
    <property type="entry name" value="WalR-like"/>
</dbReference>
<proteinExistence type="predicted"/>
<dbReference type="GO" id="GO:0003677">
    <property type="term" value="F:DNA binding"/>
    <property type="evidence" value="ECO:0007669"/>
    <property type="project" value="UniProtKB-KW"/>
</dbReference>
<evidence type="ECO:0000256" key="3">
    <source>
        <dbReference type="ARBA" id="ARBA00023163"/>
    </source>
</evidence>
<dbReference type="EMBL" id="BNAV01000006">
    <property type="protein sequence ID" value="GHF66521.1"/>
    <property type="molecule type" value="Genomic_DNA"/>
</dbReference>
<keyword evidence="6" id="KW-1185">Reference proteome</keyword>
<dbReference type="InterPro" id="IPR016032">
    <property type="entry name" value="Sig_transdc_resp-reg_C-effctor"/>
</dbReference>
<dbReference type="InterPro" id="IPR000792">
    <property type="entry name" value="Tscrpt_reg_LuxR_C"/>
</dbReference>
<dbReference type="GO" id="GO:0006355">
    <property type="term" value="P:regulation of DNA-templated transcription"/>
    <property type="evidence" value="ECO:0007669"/>
    <property type="project" value="InterPro"/>
</dbReference>
<reference evidence="5" key="2">
    <citation type="submission" date="2020-09" db="EMBL/GenBank/DDBJ databases">
        <authorList>
            <person name="Sun Q."/>
            <person name="Zhou Y."/>
        </authorList>
    </citation>
    <scope>NUCLEOTIDE SEQUENCE</scope>
    <source>
        <strain evidence="5">CGMCC 4.7679</strain>
    </source>
</reference>
<dbReference type="SUPFAM" id="SSF46894">
    <property type="entry name" value="C-terminal effector domain of the bipartite response regulators"/>
    <property type="match status" value="1"/>
</dbReference>
<evidence type="ECO:0000259" key="4">
    <source>
        <dbReference type="PROSITE" id="PS50043"/>
    </source>
</evidence>
<evidence type="ECO:0000256" key="1">
    <source>
        <dbReference type="ARBA" id="ARBA00023015"/>
    </source>
</evidence>
<evidence type="ECO:0000313" key="6">
    <source>
        <dbReference type="Proteomes" id="UP000658656"/>
    </source>
</evidence>
<dbReference type="PRINTS" id="PR00038">
    <property type="entry name" value="HTHLUXR"/>
</dbReference>
<dbReference type="AlphaFoldDB" id="A0A8H9IZZ7"/>
<dbReference type="RefSeq" id="WP_145932873.1">
    <property type="nucleotide sequence ID" value="NZ_BNAV01000006.1"/>
</dbReference>
<evidence type="ECO:0000313" key="5">
    <source>
        <dbReference type="EMBL" id="GHF66521.1"/>
    </source>
</evidence>
<keyword evidence="3" id="KW-0804">Transcription</keyword>
<dbReference type="PROSITE" id="PS50043">
    <property type="entry name" value="HTH_LUXR_2"/>
    <property type="match status" value="1"/>
</dbReference>